<evidence type="ECO:0000259" key="9">
    <source>
        <dbReference type="PROSITE" id="PS50110"/>
    </source>
</evidence>
<comment type="catalytic activity">
    <reaction evidence="1">
        <text>ATP + protein L-histidine = ADP + protein N-phospho-L-histidine.</text>
        <dbReference type="EC" id="2.7.13.3"/>
    </reaction>
</comment>
<dbReference type="InterPro" id="IPR003594">
    <property type="entry name" value="HATPase_dom"/>
</dbReference>
<feature type="domain" description="Histidine kinase" evidence="8">
    <location>
        <begin position="290"/>
        <end position="507"/>
    </location>
</feature>
<protein>
    <recommendedName>
        <fullName evidence="3">histidine kinase</fullName>
        <ecNumber evidence="3">2.7.13.3</ecNumber>
    </recommendedName>
</protein>
<proteinExistence type="predicted"/>
<evidence type="ECO:0000256" key="3">
    <source>
        <dbReference type="ARBA" id="ARBA00012438"/>
    </source>
</evidence>
<accession>A0A1G6JII8</accession>
<comment type="subcellular location">
    <subcellularLocation>
        <location evidence="2">Cell inner membrane</location>
        <topology evidence="2">Multi-pass membrane protein</topology>
    </subcellularLocation>
</comment>
<dbReference type="InterPro" id="IPR000014">
    <property type="entry name" value="PAS"/>
</dbReference>
<dbReference type="InterPro" id="IPR005467">
    <property type="entry name" value="His_kinase_dom"/>
</dbReference>
<feature type="modified residue" description="4-aspartylphosphate" evidence="7">
    <location>
        <position position="65"/>
    </location>
</feature>
<dbReference type="PROSITE" id="PS50112">
    <property type="entry name" value="PAS"/>
    <property type="match status" value="1"/>
</dbReference>
<dbReference type="InterPro" id="IPR036890">
    <property type="entry name" value="HATPase_C_sf"/>
</dbReference>
<feature type="domain" description="Response regulatory" evidence="9">
    <location>
        <begin position="17"/>
        <end position="133"/>
    </location>
</feature>
<dbReference type="SUPFAM" id="SSF55785">
    <property type="entry name" value="PYP-like sensor domain (PAS domain)"/>
    <property type="match status" value="1"/>
</dbReference>
<keyword evidence="5" id="KW-0808">Transferase</keyword>
<dbReference type="PANTHER" id="PTHR43047:SF72">
    <property type="entry name" value="OSMOSENSING HISTIDINE PROTEIN KINASE SLN1"/>
    <property type="match status" value="1"/>
</dbReference>
<evidence type="ECO:0000259" key="8">
    <source>
        <dbReference type="PROSITE" id="PS50109"/>
    </source>
</evidence>
<dbReference type="InterPro" id="IPR001789">
    <property type="entry name" value="Sig_transdc_resp-reg_receiver"/>
</dbReference>
<dbReference type="InterPro" id="IPR011006">
    <property type="entry name" value="CheY-like_superfamily"/>
</dbReference>
<dbReference type="SMART" id="SM00448">
    <property type="entry name" value="REC"/>
    <property type="match status" value="2"/>
</dbReference>
<dbReference type="EMBL" id="FMZC01000001">
    <property type="protein sequence ID" value="SDC18540.1"/>
    <property type="molecule type" value="Genomic_DNA"/>
</dbReference>
<dbReference type="Pfam" id="PF13426">
    <property type="entry name" value="PAS_9"/>
    <property type="match status" value="1"/>
</dbReference>
<dbReference type="Pfam" id="PF00512">
    <property type="entry name" value="HisKA"/>
    <property type="match status" value="1"/>
</dbReference>
<evidence type="ECO:0000256" key="6">
    <source>
        <dbReference type="ARBA" id="ARBA00022777"/>
    </source>
</evidence>
<dbReference type="SMART" id="SM00387">
    <property type="entry name" value="HATPase_c"/>
    <property type="match status" value="1"/>
</dbReference>
<evidence type="ECO:0000259" key="10">
    <source>
        <dbReference type="PROSITE" id="PS50112"/>
    </source>
</evidence>
<dbReference type="PROSITE" id="PS50109">
    <property type="entry name" value="HIS_KIN"/>
    <property type="match status" value="1"/>
</dbReference>
<dbReference type="PROSITE" id="PS50110">
    <property type="entry name" value="RESPONSE_REGULATORY"/>
    <property type="match status" value="2"/>
</dbReference>
<feature type="domain" description="Response regulatory" evidence="9">
    <location>
        <begin position="537"/>
        <end position="656"/>
    </location>
</feature>
<evidence type="ECO:0000256" key="7">
    <source>
        <dbReference type="PROSITE-ProRule" id="PRU00169"/>
    </source>
</evidence>
<reference evidence="11 12" key="1">
    <citation type="submission" date="2016-10" db="EMBL/GenBank/DDBJ databases">
        <authorList>
            <person name="de Groot N.N."/>
        </authorList>
    </citation>
    <scope>NUCLEOTIDE SEQUENCE [LARGE SCALE GENOMIC DNA]</scope>
    <source>
        <strain evidence="11 12">DSM 16619</strain>
    </source>
</reference>
<dbReference type="SUPFAM" id="SSF55874">
    <property type="entry name" value="ATPase domain of HSP90 chaperone/DNA topoisomerase II/histidine kinase"/>
    <property type="match status" value="1"/>
</dbReference>
<dbReference type="FunFam" id="3.30.565.10:FF:000006">
    <property type="entry name" value="Sensor histidine kinase WalK"/>
    <property type="match status" value="1"/>
</dbReference>
<dbReference type="InterPro" id="IPR035965">
    <property type="entry name" value="PAS-like_dom_sf"/>
</dbReference>
<dbReference type="InterPro" id="IPR036097">
    <property type="entry name" value="HisK_dim/P_sf"/>
</dbReference>
<dbReference type="NCBIfam" id="TIGR00229">
    <property type="entry name" value="sensory_box"/>
    <property type="match status" value="1"/>
</dbReference>
<dbReference type="GO" id="GO:0005886">
    <property type="term" value="C:plasma membrane"/>
    <property type="evidence" value="ECO:0007669"/>
    <property type="project" value="UniProtKB-SubCell"/>
</dbReference>
<dbReference type="SMART" id="SM00388">
    <property type="entry name" value="HisKA"/>
    <property type="match status" value="1"/>
</dbReference>
<dbReference type="STRING" id="187868.SAMN05192589_101412"/>
<dbReference type="InterPro" id="IPR004358">
    <property type="entry name" value="Sig_transdc_His_kin-like_C"/>
</dbReference>
<feature type="domain" description="PAS" evidence="10">
    <location>
        <begin position="145"/>
        <end position="198"/>
    </location>
</feature>
<dbReference type="PRINTS" id="PR00344">
    <property type="entry name" value="BCTRLSENSOR"/>
</dbReference>
<dbReference type="EC" id="2.7.13.3" evidence="3"/>
<sequence>MLDVSAIHTTIDRAAHTVLVVDDNPVTRYSTVRVIRAAGFKTVEADTGTEAIRLAATDVSAVVLDVHLPDIDGFEVCRVIRQQDGTALLPVMHLSAAHVHSEDRVTGLNAGADAYLTHPVEPAVLVGTLQALIRARMAEDGLRRSDRRFRAIYSQALAGIGLIKPDGRFTDVNPAMTRMLGRSRDELLGHPISDFAPPGWLDFVTEKTVGGERGEPWQGEFPLQRADGAWVYLEWSISAHVEPGLRMAMAADISERMELDSRRQDVLEREQAARATAERLSRTKDDFIAVLSHELRTPLNAIAGWVHILKRRGGTPELLKGLDSIHRNVKAQARIISDILDVSRINSGKLHLEREWINPADVVRSAIDALQASIAEKRLSVELEVHDASAPAWLDPTRFQQIFWNLLTNAIKFSHDGARIDVILRREKGVLTLSVQDYGRGIASEFIDHLFDRFTQSDSPDNRRHGGLGLGLSIVKQLTELHGGRAKAMSAGLDRGTTMQVTLPVDHKGGEQALDAPNGDDTPIDPPMTDRPLAGLDILIVEDHPDAREMLTVVLTDGGARLREAGDYDAAMLALADRWPDVLVCDIGLPGRDGYDLVRTLRSMPLPIGKTAPIAVALTAFARAQDAQRALEAGFDAHLGKPLQPHALMATINRLADSR</sequence>
<gene>
    <name evidence="11" type="ORF">SAMN05192589_101412</name>
</gene>
<dbReference type="SUPFAM" id="SSF47384">
    <property type="entry name" value="Homodimeric domain of signal transducing histidine kinase"/>
    <property type="match status" value="1"/>
</dbReference>
<feature type="modified residue" description="4-aspartylphosphate" evidence="7">
    <location>
        <position position="586"/>
    </location>
</feature>
<keyword evidence="4 7" id="KW-0597">Phosphoprotein</keyword>
<dbReference type="RefSeq" id="WP_092739768.1">
    <property type="nucleotide sequence ID" value="NZ_FMZC01000001.1"/>
</dbReference>
<evidence type="ECO:0000256" key="2">
    <source>
        <dbReference type="ARBA" id="ARBA00004429"/>
    </source>
</evidence>
<keyword evidence="6 11" id="KW-0418">Kinase</keyword>
<dbReference type="CDD" id="cd00082">
    <property type="entry name" value="HisKA"/>
    <property type="match status" value="1"/>
</dbReference>
<dbReference type="Pfam" id="PF02518">
    <property type="entry name" value="HATPase_c"/>
    <property type="match status" value="1"/>
</dbReference>
<evidence type="ECO:0000313" key="12">
    <source>
        <dbReference type="Proteomes" id="UP000198781"/>
    </source>
</evidence>
<dbReference type="SUPFAM" id="SSF52172">
    <property type="entry name" value="CheY-like"/>
    <property type="match status" value="2"/>
</dbReference>
<dbReference type="InterPro" id="IPR003661">
    <property type="entry name" value="HisK_dim/P_dom"/>
</dbReference>
<keyword evidence="12" id="KW-1185">Reference proteome</keyword>
<dbReference type="GO" id="GO:0000155">
    <property type="term" value="F:phosphorelay sensor kinase activity"/>
    <property type="evidence" value="ECO:0007669"/>
    <property type="project" value="InterPro"/>
</dbReference>
<dbReference type="CDD" id="cd00130">
    <property type="entry name" value="PAS"/>
    <property type="match status" value="1"/>
</dbReference>
<dbReference type="Gene3D" id="3.30.450.20">
    <property type="entry name" value="PAS domain"/>
    <property type="match status" value="1"/>
</dbReference>
<dbReference type="Pfam" id="PF00072">
    <property type="entry name" value="Response_reg"/>
    <property type="match status" value="2"/>
</dbReference>
<dbReference type="AlphaFoldDB" id="A0A1G6JII8"/>
<dbReference type="Gene3D" id="3.30.565.10">
    <property type="entry name" value="Histidine kinase-like ATPase, C-terminal domain"/>
    <property type="match status" value="1"/>
</dbReference>
<dbReference type="Proteomes" id="UP000198781">
    <property type="component" value="Unassembled WGS sequence"/>
</dbReference>
<dbReference type="GO" id="GO:0009927">
    <property type="term" value="F:histidine phosphotransfer kinase activity"/>
    <property type="evidence" value="ECO:0007669"/>
    <property type="project" value="TreeGrafter"/>
</dbReference>
<evidence type="ECO:0000256" key="4">
    <source>
        <dbReference type="ARBA" id="ARBA00022553"/>
    </source>
</evidence>
<dbReference type="OrthoDB" id="9810730at2"/>
<dbReference type="SMART" id="SM00091">
    <property type="entry name" value="PAS"/>
    <property type="match status" value="1"/>
</dbReference>
<organism evidence="11 12">
    <name type="scientific">Paracidovorax valerianellae</name>
    <dbReference type="NCBI Taxonomy" id="187868"/>
    <lineage>
        <taxon>Bacteria</taxon>
        <taxon>Pseudomonadati</taxon>
        <taxon>Pseudomonadota</taxon>
        <taxon>Betaproteobacteria</taxon>
        <taxon>Burkholderiales</taxon>
        <taxon>Comamonadaceae</taxon>
        <taxon>Paracidovorax</taxon>
    </lineage>
</organism>
<evidence type="ECO:0000256" key="1">
    <source>
        <dbReference type="ARBA" id="ARBA00000085"/>
    </source>
</evidence>
<name>A0A1G6JII8_9BURK</name>
<dbReference type="PANTHER" id="PTHR43047">
    <property type="entry name" value="TWO-COMPONENT HISTIDINE PROTEIN KINASE"/>
    <property type="match status" value="1"/>
</dbReference>
<dbReference type="Gene3D" id="3.40.50.2300">
    <property type="match status" value="2"/>
</dbReference>
<evidence type="ECO:0000313" key="11">
    <source>
        <dbReference type="EMBL" id="SDC18540.1"/>
    </source>
</evidence>
<dbReference type="Gene3D" id="1.10.287.130">
    <property type="match status" value="1"/>
</dbReference>
<evidence type="ECO:0000256" key="5">
    <source>
        <dbReference type="ARBA" id="ARBA00022679"/>
    </source>
</evidence>